<evidence type="ECO:0000313" key="9">
    <source>
        <dbReference type="EMBL" id="OKL48116.1"/>
    </source>
</evidence>
<gene>
    <name evidence="9" type="ORF">BM477_06575</name>
</gene>
<keyword evidence="5" id="KW-0269">Exonuclease</keyword>
<dbReference type="Proteomes" id="UP000186465">
    <property type="component" value="Unassembled WGS sequence"/>
</dbReference>
<dbReference type="Gene3D" id="3.30.420.10">
    <property type="entry name" value="Ribonuclease H-like superfamily/Ribonuclease H"/>
    <property type="match status" value="1"/>
</dbReference>
<comment type="similarity">
    <text evidence="7">Belongs to the exonuclease superfamily. TREX family.</text>
</comment>
<reference evidence="10" key="1">
    <citation type="submission" date="2016-11" db="EMBL/GenBank/DDBJ databases">
        <title>Actinomyces gypaetusis sp. nov. isolated from Gypaetus barbatus in Qinghai Tibet Plateau China.</title>
        <authorList>
            <person name="Meng X."/>
        </authorList>
    </citation>
    <scope>NUCLEOTIDE SEQUENCE [LARGE SCALE GENOMIC DNA]</scope>
    <source>
        <strain evidence="10">DSM 15383</strain>
    </source>
</reference>
<feature type="domain" description="Exonuclease" evidence="8">
    <location>
        <begin position="13"/>
        <end position="197"/>
    </location>
</feature>
<comment type="caution">
    <text evidence="9">The sequence shown here is derived from an EMBL/GenBank/DDBJ whole genome shotgun (WGS) entry which is preliminary data.</text>
</comment>
<dbReference type="SMART" id="SM00479">
    <property type="entry name" value="EXOIII"/>
    <property type="match status" value="1"/>
</dbReference>
<keyword evidence="3" id="KW-0479">Metal-binding</keyword>
<keyword evidence="10" id="KW-1185">Reference proteome</keyword>
<keyword evidence="6" id="KW-0460">Magnesium</keyword>
<evidence type="ECO:0000256" key="5">
    <source>
        <dbReference type="ARBA" id="ARBA00022839"/>
    </source>
</evidence>
<evidence type="ECO:0000256" key="2">
    <source>
        <dbReference type="ARBA" id="ARBA00022722"/>
    </source>
</evidence>
<protein>
    <submittedName>
        <fullName evidence="9">DNA polymerase III subunit epsilon</fullName>
    </submittedName>
</protein>
<dbReference type="GO" id="GO:0008296">
    <property type="term" value="F:3'-5'-DNA exonuclease activity"/>
    <property type="evidence" value="ECO:0007669"/>
    <property type="project" value="TreeGrafter"/>
</dbReference>
<dbReference type="SUPFAM" id="SSF53098">
    <property type="entry name" value="Ribonuclease H-like"/>
    <property type="match status" value="1"/>
</dbReference>
<evidence type="ECO:0000256" key="7">
    <source>
        <dbReference type="ARBA" id="ARBA00025769"/>
    </source>
</evidence>
<accession>A0A1Q5PM44</accession>
<proteinExistence type="inferred from homology"/>
<dbReference type="InterPro" id="IPR013520">
    <property type="entry name" value="Ribonucl_H"/>
</dbReference>
<dbReference type="InterPro" id="IPR036397">
    <property type="entry name" value="RNaseH_sf"/>
</dbReference>
<comment type="cofactor">
    <cofactor evidence="1">
        <name>Mg(2+)</name>
        <dbReference type="ChEBI" id="CHEBI:18420"/>
    </cofactor>
</comment>
<evidence type="ECO:0000256" key="6">
    <source>
        <dbReference type="ARBA" id="ARBA00022842"/>
    </source>
</evidence>
<dbReference type="PANTHER" id="PTHR13058">
    <property type="entry name" value="THREE PRIME REPAIR EXONUCLEASE 1, 2"/>
    <property type="match status" value="1"/>
</dbReference>
<dbReference type="GO" id="GO:0005737">
    <property type="term" value="C:cytoplasm"/>
    <property type="evidence" value="ECO:0007669"/>
    <property type="project" value="TreeGrafter"/>
</dbReference>
<dbReference type="PANTHER" id="PTHR13058:SF19">
    <property type="entry name" value="LD40940P"/>
    <property type="match status" value="1"/>
</dbReference>
<keyword evidence="2" id="KW-0540">Nuclease</keyword>
<evidence type="ECO:0000256" key="4">
    <source>
        <dbReference type="ARBA" id="ARBA00022801"/>
    </source>
</evidence>
<name>A0A1Q5PM44_9ACTO</name>
<evidence type="ECO:0000259" key="8">
    <source>
        <dbReference type="SMART" id="SM00479"/>
    </source>
</evidence>
<dbReference type="InterPro" id="IPR012337">
    <property type="entry name" value="RNaseH-like_sf"/>
</dbReference>
<dbReference type="Pfam" id="PF00929">
    <property type="entry name" value="RNase_T"/>
    <property type="match status" value="1"/>
</dbReference>
<dbReference type="GO" id="GO:0003676">
    <property type="term" value="F:nucleic acid binding"/>
    <property type="evidence" value="ECO:0007669"/>
    <property type="project" value="InterPro"/>
</dbReference>
<dbReference type="NCBIfam" id="NF005927">
    <property type="entry name" value="PRK07942.1"/>
    <property type="match status" value="1"/>
</dbReference>
<keyword evidence="4" id="KW-0378">Hydrolase</keyword>
<sequence length="240" mass="26735">MSIAMNKIWTNQFRFGFDTETTGVNPTQVRLVTAALVLRQPKGEDQVITWLANPGVPIPEAASRVHGISTERAVAEGRPITEVLEEVASQIVDYWQRGGIMVAFNAGYDLQVLNSELKRHGMATLEERCGASEVPAGGVVDPLVLDRAVDRYRKGKRTLGAMCETYQVEPGDNLHTAEYDVIATLNVLDKIVENYPKLAQLTVAEIVSFQREAHHAWAENFNEFLSRRGRPADVGTRWPY</sequence>
<dbReference type="AlphaFoldDB" id="A0A1Q5PM44"/>
<evidence type="ECO:0000313" key="10">
    <source>
        <dbReference type="Proteomes" id="UP000186465"/>
    </source>
</evidence>
<dbReference type="GO" id="GO:0046872">
    <property type="term" value="F:metal ion binding"/>
    <property type="evidence" value="ECO:0007669"/>
    <property type="project" value="UniProtKB-KW"/>
</dbReference>
<dbReference type="RefSeq" id="WP_075361885.1">
    <property type="nucleotide sequence ID" value="NZ_MPDM01000006.1"/>
</dbReference>
<dbReference type="InterPro" id="IPR040393">
    <property type="entry name" value="TREX1/2"/>
</dbReference>
<dbReference type="CDD" id="cd06127">
    <property type="entry name" value="DEDDh"/>
    <property type="match status" value="1"/>
</dbReference>
<evidence type="ECO:0000256" key="1">
    <source>
        <dbReference type="ARBA" id="ARBA00001946"/>
    </source>
</evidence>
<organism evidence="9 10">
    <name type="scientific">Boudabousia marimammalium</name>
    <dbReference type="NCBI Taxonomy" id="156892"/>
    <lineage>
        <taxon>Bacteria</taxon>
        <taxon>Bacillati</taxon>
        <taxon>Actinomycetota</taxon>
        <taxon>Actinomycetes</taxon>
        <taxon>Actinomycetales</taxon>
        <taxon>Actinomycetaceae</taxon>
        <taxon>Boudabousia</taxon>
    </lineage>
</organism>
<dbReference type="STRING" id="156892.BM477_06575"/>
<evidence type="ECO:0000256" key="3">
    <source>
        <dbReference type="ARBA" id="ARBA00022723"/>
    </source>
</evidence>
<dbReference type="GO" id="GO:0006308">
    <property type="term" value="P:DNA catabolic process"/>
    <property type="evidence" value="ECO:0007669"/>
    <property type="project" value="TreeGrafter"/>
</dbReference>
<dbReference type="EMBL" id="MPDM01000006">
    <property type="protein sequence ID" value="OKL48116.1"/>
    <property type="molecule type" value="Genomic_DNA"/>
</dbReference>